<evidence type="ECO:0000313" key="10">
    <source>
        <dbReference type="Proteomes" id="UP001165060"/>
    </source>
</evidence>
<keyword evidence="10" id="KW-1185">Reference proteome</keyword>
<dbReference type="SUPFAM" id="SSF57903">
    <property type="entry name" value="FYVE/PHD zinc finger"/>
    <property type="match status" value="1"/>
</dbReference>
<dbReference type="InterPro" id="IPR017455">
    <property type="entry name" value="Znf_FYVE-rel"/>
</dbReference>
<evidence type="ECO:0000256" key="2">
    <source>
        <dbReference type="ARBA" id="ARBA00022771"/>
    </source>
</evidence>
<evidence type="ECO:0000259" key="8">
    <source>
        <dbReference type="PROSITE" id="PS50853"/>
    </source>
</evidence>
<evidence type="ECO:0000313" key="9">
    <source>
        <dbReference type="EMBL" id="GMI28551.1"/>
    </source>
</evidence>
<keyword evidence="6" id="KW-1133">Transmembrane helix</keyword>
<accession>A0ABQ6MMI2</accession>
<evidence type="ECO:0000256" key="6">
    <source>
        <dbReference type="SAM" id="Phobius"/>
    </source>
</evidence>
<feature type="transmembrane region" description="Helical" evidence="6">
    <location>
        <begin position="61"/>
        <end position="81"/>
    </location>
</feature>
<comment type="caution">
    <text evidence="9">The sequence shown here is derived from an EMBL/GenBank/DDBJ whole genome shotgun (WGS) entry which is preliminary data.</text>
</comment>
<feature type="compositionally biased region" description="Polar residues" evidence="5">
    <location>
        <begin position="263"/>
        <end position="274"/>
    </location>
</feature>
<keyword evidence="3" id="KW-0862">Zinc</keyword>
<keyword evidence="6" id="KW-0812">Transmembrane</keyword>
<sequence length="363" mass="40019">MPHTTYVYRVQAWNAVGHSPWSVFEFKTPGDPYLGCGSPSSPLPAIDSADVFKWLQRVPGVYRFVSGLVQVFFTLLALLAAMMRLRRGSAQLTGSTNLLPFFPWFYSLLNRTSTKLFGVEVIPRVLMEREPSADVTGDYGAVGLAGSERGGRRSKIGDGRKHNNEFARHMEMRRKLDTSVSALGSPRVASKDGEDSPLLGSMRNDGLAGTPKGPQQKQGFSSMLRRRSSFLTTAKKPANGSEPASPAATNDVASLIPPPVMTPSATPLTPSKTPATAFAGDRSPSSPSNERYWDDSTRCNVCEKKFKLFSRHRHYCARCLSAFCHKHGRTTHSNMTSCRVPGSCVCDRCLALERFHREQQEVR</sequence>
<dbReference type="PROSITE" id="PS50853">
    <property type="entry name" value="FN3"/>
    <property type="match status" value="1"/>
</dbReference>
<dbReference type="Proteomes" id="UP001165060">
    <property type="component" value="Unassembled WGS sequence"/>
</dbReference>
<keyword evidence="1" id="KW-0479">Metal-binding</keyword>
<feature type="domain" description="Fibronectin type-III" evidence="8">
    <location>
        <begin position="1"/>
        <end position="32"/>
    </location>
</feature>
<dbReference type="CDD" id="cd00063">
    <property type="entry name" value="FN3"/>
    <property type="match status" value="1"/>
</dbReference>
<protein>
    <recommendedName>
        <fullName evidence="11">FYVE-type domain-containing protein</fullName>
    </recommendedName>
</protein>
<evidence type="ECO:0000256" key="4">
    <source>
        <dbReference type="PROSITE-ProRule" id="PRU00091"/>
    </source>
</evidence>
<dbReference type="InterPro" id="IPR011011">
    <property type="entry name" value="Znf_FYVE_PHD"/>
</dbReference>
<dbReference type="PROSITE" id="PS50178">
    <property type="entry name" value="ZF_FYVE"/>
    <property type="match status" value="1"/>
</dbReference>
<reference evidence="9 10" key="1">
    <citation type="journal article" date="2023" name="Commun. Biol.">
        <title>Genome analysis of Parmales, the sister group of diatoms, reveals the evolutionary specialization of diatoms from phago-mixotrophs to photoautotrophs.</title>
        <authorList>
            <person name="Ban H."/>
            <person name="Sato S."/>
            <person name="Yoshikawa S."/>
            <person name="Yamada K."/>
            <person name="Nakamura Y."/>
            <person name="Ichinomiya M."/>
            <person name="Sato N."/>
            <person name="Blanc-Mathieu R."/>
            <person name="Endo H."/>
            <person name="Kuwata A."/>
            <person name="Ogata H."/>
        </authorList>
    </citation>
    <scope>NUCLEOTIDE SEQUENCE [LARGE SCALE GENOMIC DNA]</scope>
</reference>
<keyword evidence="2 4" id="KW-0863">Zinc-finger</keyword>
<keyword evidence="6" id="KW-0472">Membrane</keyword>
<dbReference type="InterPro" id="IPR036116">
    <property type="entry name" value="FN3_sf"/>
</dbReference>
<evidence type="ECO:0000256" key="3">
    <source>
        <dbReference type="ARBA" id="ARBA00022833"/>
    </source>
</evidence>
<evidence type="ECO:0000256" key="5">
    <source>
        <dbReference type="SAM" id="MobiDB-lite"/>
    </source>
</evidence>
<feature type="region of interest" description="Disordered" evidence="5">
    <location>
        <begin position="172"/>
        <end position="290"/>
    </location>
</feature>
<evidence type="ECO:0000259" key="7">
    <source>
        <dbReference type="PROSITE" id="PS50178"/>
    </source>
</evidence>
<dbReference type="SUPFAM" id="SSF49265">
    <property type="entry name" value="Fibronectin type III"/>
    <property type="match status" value="1"/>
</dbReference>
<organism evidence="9 10">
    <name type="scientific">Tetraparma gracilis</name>
    <dbReference type="NCBI Taxonomy" id="2962635"/>
    <lineage>
        <taxon>Eukaryota</taxon>
        <taxon>Sar</taxon>
        <taxon>Stramenopiles</taxon>
        <taxon>Ochrophyta</taxon>
        <taxon>Bolidophyceae</taxon>
        <taxon>Parmales</taxon>
        <taxon>Triparmaceae</taxon>
        <taxon>Tetraparma</taxon>
    </lineage>
</organism>
<evidence type="ECO:0000256" key="1">
    <source>
        <dbReference type="ARBA" id="ARBA00022723"/>
    </source>
</evidence>
<proteinExistence type="predicted"/>
<dbReference type="EMBL" id="BRYB01001558">
    <property type="protein sequence ID" value="GMI28551.1"/>
    <property type="molecule type" value="Genomic_DNA"/>
</dbReference>
<name>A0ABQ6MMI2_9STRA</name>
<dbReference type="InterPro" id="IPR003961">
    <property type="entry name" value="FN3_dom"/>
</dbReference>
<feature type="domain" description="FYVE-type" evidence="7">
    <location>
        <begin position="293"/>
        <end position="354"/>
    </location>
</feature>
<evidence type="ECO:0008006" key="11">
    <source>
        <dbReference type="Google" id="ProtNLM"/>
    </source>
</evidence>
<gene>
    <name evidence="9" type="ORF">TeGR_g14331</name>
</gene>